<sequence length="499" mass="56054">MGEALKIITDKTLTYNQQLVQLAKLGENTDHTLVISPELKKAKKDAIICDLGEGNAPFRPRYICPDYSILMKKGSEFLGLSKPKDLWEACNSLLIMYKHVPSITTFPVYLGDLDVLLEPFVKKMDRSEAKKCLKLFLTHIDRTLTDSFVHADIGPKDTTTGRIILELTEEMQLAIPNLTLKYDPKLTSDEFGILCAKCMMKTAKPSFANYKMYAKDWGKDFAIASCYNGLKIGGGGFTLPRLRMYEMAKKAKSPEQFIKETLPFYTKLILKMMDDRIGFIVETSNFFKVNFLVTEGFVELDKFTGMVGMVGLAECVNHLLKIKDPANGYGNNPEADKLGQKIMDKLEGLVAKHKSKYAAAFDHHYRLHAQVGIDTDGRENSPGVRIPVGSEPEMIEQIKHACMFHKYFPTGVGDIFKFEETWAKTPEALLDVIKGALNNGMRYFSGYLANNDVVRVTGYLVKRSELEKLDKGQQSLNNVSVFGKGARDTSAALDRRINK</sequence>
<dbReference type="PIRSF" id="PIRSF028991">
    <property type="entry name" value="Glycl_rad_HI0521_prd"/>
    <property type="match status" value="1"/>
</dbReference>
<dbReference type="RefSeq" id="WP_078712019.1">
    <property type="nucleotide sequence ID" value="NZ_FUWY01000004.1"/>
</dbReference>
<dbReference type="InterPro" id="IPR016905">
    <property type="entry name" value="Glycyl_radical_YjjI-like"/>
</dbReference>
<dbReference type="Gene3D" id="3.20.70.20">
    <property type="match status" value="1"/>
</dbReference>
<dbReference type="Pfam" id="PF11230">
    <property type="entry name" value="YjjI-like"/>
    <property type="match status" value="1"/>
</dbReference>
<name>A0A1T4NGT0_9FIRM</name>
<accession>A0A1T4NGT0</accession>
<dbReference type="NCBIfam" id="TIGR04040">
    <property type="entry name" value="glycyl_YjjI"/>
    <property type="match status" value="1"/>
</dbReference>
<proteinExistence type="predicted"/>
<evidence type="ECO:0000313" key="2">
    <source>
        <dbReference type="Proteomes" id="UP000243297"/>
    </source>
</evidence>
<evidence type="ECO:0000313" key="1">
    <source>
        <dbReference type="EMBL" id="SJZ78424.1"/>
    </source>
</evidence>
<keyword evidence="2" id="KW-1185">Reference proteome</keyword>
<dbReference type="EMBL" id="FUWY01000004">
    <property type="protein sequence ID" value="SJZ78424.1"/>
    <property type="molecule type" value="Genomic_DNA"/>
</dbReference>
<dbReference type="OrthoDB" id="6189458at2"/>
<dbReference type="SUPFAM" id="SSF51998">
    <property type="entry name" value="PFL-like glycyl radical enzymes"/>
    <property type="match status" value="1"/>
</dbReference>
<organism evidence="1 2">
    <name type="scientific">Anaerorhabdus furcosa</name>
    <dbReference type="NCBI Taxonomy" id="118967"/>
    <lineage>
        <taxon>Bacteria</taxon>
        <taxon>Bacillati</taxon>
        <taxon>Bacillota</taxon>
        <taxon>Erysipelotrichia</taxon>
        <taxon>Erysipelotrichales</taxon>
        <taxon>Erysipelotrichaceae</taxon>
        <taxon>Anaerorhabdus</taxon>
    </lineage>
</organism>
<protein>
    <submittedName>
        <fullName evidence="1">Glycine radical enzyme, YjjI family</fullName>
    </submittedName>
</protein>
<reference evidence="2" key="1">
    <citation type="submission" date="2017-02" db="EMBL/GenBank/DDBJ databases">
        <authorList>
            <person name="Varghese N."/>
            <person name="Submissions S."/>
        </authorList>
    </citation>
    <scope>NUCLEOTIDE SEQUENCE [LARGE SCALE GENOMIC DNA]</scope>
    <source>
        <strain evidence="2">ATCC 25662</strain>
    </source>
</reference>
<dbReference type="Proteomes" id="UP000243297">
    <property type="component" value="Unassembled WGS sequence"/>
</dbReference>
<dbReference type="AlphaFoldDB" id="A0A1T4NGT0"/>
<gene>
    <name evidence="1" type="ORF">SAMN02745191_1626</name>
</gene>
<dbReference type="STRING" id="118967.SAMN02745191_1626"/>